<evidence type="ECO:0000313" key="2">
    <source>
        <dbReference type="Proteomes" id="UP000010473"/>
    </source>
</evidence>
<organism evidence="1 2">
    <name type="scientific">Stanieria cyanosphaera (strain ATCC 29371 / PCC 7437)</name>
    <dbReference type="NCBI Taxonomy" id="111780"/>
    <lineage>
        <taxon>Bacteria</taxon>
        <taxon>Bacillati</taxon>
        <taxon>Cyanobacteriota</taxon>
        <taxon>Cyanophyceae</taxon>
        <taxon>Pleurocapsales</taxon>
        <taxon>Dermocarpellaceae</taxon>
        <taxon>Stanieria</taxon>
    </lineage>
</organism>
<protein>
    <submittedName>
        <fullName evidence="1">Uncharacterized protein</fullName>
    </submittedName>
</protein>
<dbReference type="KEGG" id="scs:Sta7437_0957"/>
<evidence type="ECO:0000313" key="1">
    <source>
        <dbReference type="EMBL" id="AFZ34539.1"/>
    </source>
</evidence>
<reference evidence="2" key="1">
    <citation type="journal article" date="2013" name="Proc. Natl. Acad. Sci. U.S.A.">
        <title>Improving the coverage of the cyanobacterial phylum using diversity-driven genome sequencing.</title>
        <authorList>
            <person name="Shih P.M."/>
            <person name="Wu D."/>
            <person name="Latifi A."/>
            <person name="Axen S.D."/>
            <person name="Fewer D.P."/>
            <person name="Talla E."/>
            <person name="Calteau A."/>
            <person name="Cai F."/>
            <person name="Tandeau de Marsac N."/>
            <person name="Rippka R."/>
            <person name="Herdman M."/>
            <person name="Sivonen K."/>
            <person name="Coursin T."/>
            <person name="Laurent T."/>
            <person name="Goodwin L."/>
            <person name="Nolan M."/>
            <person name="Davenport K.W."/>
            <person name="Han C.S."/>
            <person name="Rubin E.M."/>
            <person name="Eisen J.A."/>
            <person name="Woyke T."/>
            <person name="Gugger M."/>
            <person name="Kerfeld C.A."/>
        </authorList>
    </citation>
    <scope>NUCLEOTIDE SEQUENCE [LARGE SCALE GENOMIC DNA]</scope>
    <source>
        <strain evidence="2">ATCC 29371 / PCC 7437</strain>
    </source>
</reference>
<name>K9XR24_STAC7</name>
<gene>
    <name evidence="1" type="ordered locus">Sta7437_0957</name>
</gene>
<keyword evidence="2" id="KW-1185">Reference proteome</keyword>
<dbReference type="AlphaFoldDB" id="K9XR24"/>
<dbReference type="Proteomes" id="UP000010473">
    <property type="component" value="Chromosome"/>
</dbReference>
<sequence>MTFVSYWTRFEAQKGQSPQLFLVGKQSINQLLGLANNQVCV</sequence>
<dbReference type="RefSeq" id="WP_015192212.1">
    <property type="nucleotide sequence ID" value="NC_019748.1"/>
</dbReference>
<dbReference type="HOGENOM" id="CLU_3276942_0_0_3"/>
<dbReference type="EMBL" id="CP003653">
    <property type="protein sequence ID" value="AFZ34539.1"/>
    <property type="molecule type" value="Genomic_DNA"/>
</dbReference>
<dbReference type="STRING" id="111780.Sta7437_0957"/>
<accession>K9XR24</accession>
<proteinExistence type="predicted"/>